<name>A0A330LTP9_9GAMM</name>
<feature type="transmembrane region" description="Helical" evidence="1">
    <location>
        <begin position="328"/>
        <end position="346"/>
    </location>
</feature>
<sequence length="381" mass="44150">MFKSYIIGGFAPKAISMFSIAFIIGSLSSDEYVLFDYIMVTSGIALPLISLCLVDAFYHFAIKSGDKDASYDSISHFINFIYYLSFFVSSLFVFFDFVDVKYLLVIIFSWLQFKIYLNKMDARICENNSKFLLSELIPAVLIFVLCFFLSIYNARLVFVLGAYTGVWFVTSLIFSKNNYFYFKVTIPIYFVKYSLPLIPNAVISLLILNLFRYLESSEQEMLLYSLNYRVLMFFIVVSSIIYMYLQDMFYKQQPSLIKFLFTAVSIIILSVFVTFISVELIKPYYLGEKINLFSEPVYLYSVVAMTFLMLSGSLSVLINYISKPIHNLYSNCIGFLLSLVFVAVFHDGNNELIYAYAALLAYLSSFCYRFIFIMKYKSSFM</sequence>
<evidence type="ECO:0000313" key="2">
    <source>
        <dbReference type="EMBL" id="SQD80123.1"/>
    </source>
</evidence>
<feature type="transmembrane region" description="Helical" evidence="1">
    <location>
        <begin position="6"/>
        <end position="25"/>
    </location>
</feature>
<feature type="transmembrane region" description="Helical" evidence="1">
    <location>
        <begin position="131"/>
        <end position="150"/>
    </location>
</feature>
<accession>A0A330LTP9</accession>
<feature type="transmembrane region" description="Helical" evidence="1">
    <location>
        <begin position="156"/>
        <end position="174"/>
    </location>
</feature>
<dbReference type="KEGG" id="mya:MORIYA_3671"/>
<keyword evidence="3" id="KW-1185">Reference proteome</keyword>
<feature type="transmembrane region" description="Helical" evidence="1">
    <location>
        <begin position="37"/>
        <end position="60"/>
    </location>
</feature>
<protein>
    <submittedName>
        <fullName evidence="2">Uncharacterized protein</fullName>
    </submittedName>
</protein>
<keyword evidence="1" id="KW-1133">Transmembrane helix</keyword>
<dbReference type="RefSeq" id="WP_112717230.1">
    <property type="nucleotide sequence ID" value="NZ_LS483250.1"/>
</dbReference>
<keyword evidence="1" id="KW-0812">Transmembrane</keyword>
<dbReference type="EMBL" id="LS483250">
    <property type="protein sequence ID" value="SQD80123.1"/>
    <property type="molecule type" value="Genomic_DNA"/>
</dbReference>
<feature type="transmembrane region" description="Helical" evidence="1">
    <location>
        <begin position="195"/>
        <end position="214"/>
    </location>
</feature>
<organism evidence="2 3">
    <name type="scientific">Moritella yayanosii</name>
    <dbReference type="NCBI Taxonomy" id="69539"/>
    <lineage>
        <taxon>Bacteria</taxon>
        <taxon>Pseudomonadati</taxon>
        <taxon>Pseudomonadota</taxon>
        <taxon>Gammaproteobacteria</taxon>
        <taxon>Alteromonadales</taxon>
        <taxon>Moritellaceae</taxon>
        <taxon>Moritella</taxon>
    </lineage>
</organism>
<feature type="transmembrane region" description="Helical" evidence="1">
    <location>
        <begin position="352"/>
        <end position="372"/>
    </location>
</feature>
<feature type="transmembrane region" description="Helical" evidence="1">
    <location>
        <begin position="298"/>
        <end position="321"/>
    </location>
</feature>
<dbReference type="AlphaFoldDB" id="A0A330LTP9"/>
<dbReference type="Proteomes" id="UP000250163">
    <property type="component" value="Chromosome MORIYA"/>
</dbReference>
<evidence type="ECO:0000256" key="1">
    <source>
        <dbReference type="SAM" id="Phobius"/>
    </source>
</evidence>
<feature type="transmembrane region" description="Helical" evidence="1">
    <location>
        <begin position="257"/>
        <end position="278"/>
    </location>
</feature>
<gene>
    <name evidence="2" type="ORF">MORIYA_3671</name>
</gene>
<evidence type="ECO:0000313" key="3">
    <source>
        <dbReference type="Proteomes" id="UP000250163"/>
    </source>
</evidence>
<feature type="transmembrane region" description="Helical" evidence="1">
    <location>
        <begin position="80"/>
        <end position="111"/>
    </location>
</feature>
<proteinExistence type="predicted"/>
<feature type="transmembrane region" description="Helical" evidence="1">
    <location>
        <begin position="226"/>
        <end position="245"/>
    </location>
</feature>
<reference evidence="3" key="1">
    <citation type="submission" date="2018-05" db="EMBL/GenBank/DDBJ databases">
        <authorList>
            <person name="Cea G.-C."/>
            <person name="William W."/>
        </authorList>
    </citation>
    <scope>NUCLEOTIDE SEQUENCE [LARGE SCALE GENOMIC DNA]</scope>
    <source>
        <strain evidence="3">DB21MT 5</strain>
    </source>
</reference>
<keyword evidence="1" id="KW-0472">Membrane</keyword>